<dbReference type="PANTHER" id="PTHR43298">
    <property type="entry name" value="MULTIDRUG RESISTANCE PROTEIN NORM-RELATED"/>
    <property type="match status" value="1"/>
</dbReference>
<keyword evidence="15" id="KW-1185">Reference proteome</keyword>
<dbReference type="GO" id="GO:0042910">
    <property type="term" value="F:xenobiotic transmembrane transporter activity"/>
    <property type="evidence" value="ECO:0007669"/>
    <property type="project" value="InterPro"/>
</dbReference>
<evidence type="ECO:0000256" key="13">
    <source>
        <dbReference type="SAM" id="Phobius"/>
    </source>
</evidence>
<dbReference type="Proteomes" id="UP000272528">
    <property type="component" value="Chromosome"/>
</dbReference>
<comment type="subcellular location">
    <subcellularLocation>
        <location evidence="2">Cell membrane</location>
        <topology evidence="2">Multi-pass membrane protein</topology>
    </subcellularLocation>
</comment>
<evidence type="ECO:0000256" key="1">
    <source>
        <dbReference type="ARBA" id="ARBA00003408"/>
    </source>
</evidence>
<dbReference type="InterPro" id="IPR002528">
    <property type="entry name" value="MATE_fam"/>
</dbReference>
<reference evidence="15" key="1">
    <citation type="submission" date="2018-12" db="EMBL/GenBank/DDBJ databases">
        <title>Genome sequence of Peanibacillus sp.</title>
        <authorList>
            <person name="Subramani G."/>
            <person name="Srinivasan S."/>
            <person name="Kim M.K."/>
        </authorList>
    </citation>
    <scope>NUCLEOTIDE SEQUENCE [LARGE SCALE GENOMIC DNA]</scope>
    <source>
        <strain evidence="15">18JY67-1</strain>
    </source>
</reference>
<feature type="transmembrane region" description="Helical" evidence="13">
    <location>
        <begin position="399"/>
        <end position="419"/>
    </location>
</feature>
<feature type="transmembrane region" description="Helical" evidence="13">
    <location>
        <begin position="369"/>
        <end position="387"/>
    </location>
</feature>
<comment type="similarity">
    <text evidence="3">Belongs to the multi antimicrobial extrusion (MATE) (TC 2.A.66.1) family.</text>
</comment>
<keyword evidence="5" id="KW-0813">Transport</keyword>
<dbReference type="GO" id="GO:0006811">
    <property type="term" value="P:monoatomic ion transport"/>
    <property type="evidence" value="ECO:0007669"/>
    <property type="project" value="UniProtKB-KW"/>
</dbReference>
<evidence type="ECO:0000256" key="6">
    <source>
        <dbReference type="ARBA" id="ARBA00022449"/>
    </source>
</evidence>
<dbReference type="EMBL" id="CP034437">
    <property type="protein sequence ID" value="AZN40787.1"/>
    <property type="molecule type" value="Genomic_DNA"/>
</dbReference>
<dbReference type="PIRSF" id="PIRSF006603">
    <property type="entry name" value="DinF"/>
    <property type="match status" value="1"/>
</dbReference>
<feature type="transmembrane region" description="Helical" evidence="13">
    <location>
        <begin position="148"/>
        <end position="168"/>
    </location>
</feature>
<dbReference type="AlphaFoldDB" id="A0A3S9A4X2"/>
<evidence type="ECO:0000256" key="2">
    <source>
        <dbReference type="ARBA" id="ARBA00004651"/>
    </source>
</evidence>
<dbReference type="PANTHER" id="PTHR43298:SF2">
    <property type="entry name" value="FMN_FAD EXPORTER YEEO-RELATED"/>
    <property type="match status" value="1"/>
</dbReference>
<feature type="transmembrane region" description="Helical" evidence="13">
    <location>
        <begin position="41"/>
        <end position="62"/>
    </location>
</feature>
<dbReference type="InterPro" id="IPR050222">
    <property type="entry name" value="MATE_MdtK"/>
</dbReference>
<keyword evidence="10" id="KW-0406">Ion transport</keyword>
<organism evidence="14 15">
    <name type="scientific">Paenibacillus albus</name>
    <dbReference type="NCBI Taxonomy" id="2495582"/>
    <lineage>
        <taxon>Bacteria</taxon>
        <taxon>Bacillati</taxon>
        <taxon>Bacillota</taxon>
        <taxon>Bacilli</taxon>
        <taxon>Bacillales</taxon>
        <taxon>Paenibacillaceae</taxon>
        <taxon>Paenibacillus</taxon>
    </lineage>
</organism>
<dbReference type="CDD" id="cd13137">
    <property type="entry name" value="MATE_NorM_like"/>
    <property type="match status" value="1"/>
</dbReference>
<dbReference type="Pfam" id="PF01554">
    <property type="entry name" value="MatE"/>
    <property type="match status" value="2"/>
</dbReference>
<keyword evidence="6" id="KW-0050">Antiport</keyword>
<dbReference type="GO" id="GO:0015297">
    <property type="term" value="F:antiporter activity"/>
    <property type="evidence" value="ECO:0007669"/>
    <property type="project" value="UniProtKB-KW"/>
</dbReference>
<feature type="transmembrane region" description="Helical" evidence="13">
    <location>
        <begin position="253"/>
        <end position="275"/>
    </location>
</feature>
<proteinExistence type="inferred from homology"/>
<evidence type="ECO:0000313" key="14">
    <source>
        <dbReference type="EMBL" id="AZN40787.1"/>
    </source>
</evidence>
<evidence type="ECO:0000256" key="4">
    <source>
        <dbReference type="ARBA" id="ARBA00020268"/>
    </source>
</evidence>
<dbReference type="InterPro" id="IPR048279">
    <property type="entry name" value="MdtK-like"/>
</dbReference>
<evidence type="ECO:0000256" key="3">
    <source>
        <dbReference type="ARBA" id="ARBA00010199"/>
    </source>
</evidence>
<keyword evidence="11 13" id="KW-0472">Membrane</keyword>
<evidence type="ECO:0000256" key="12">
    <source>
        <dbReference type="ARBA" id="ARBA00031636"/>
    </source>
</evidence>
<feature type="transmembrane region" description="Helical" evidence="13">
    <location>
        <begin position="287"/>
        <end position="312"/>
    </location>
</feature>
<comment type="function">
    <text evidence="1">Multidrug efflux pump.</text>
</comment>
<evidence type="ECO:0000256" key="9">
    <source>
        <dbReference type="ARBA" id="ARBA00022989"/>
    </source>
</evidence>
<protein>
    <recommendedName>
        <fullName evidence="4">Probable multidrug resistance protein NorM</fullName>
    </recommendedName>
    <alternativeName>
        <fullName evidence="12">Multidrug-efflux transporter</fullName>
    </alternativeName>
</protein>
<name>A0A3S9A4X2_9BACL</name>
<keyword evidence="9 13" id="KW-1133">Transmembrane helix</keyword>
<feature type="transmembrane region" description="Helical" evidence="13">
    <location>
        <begin position="68"/>
        <end position="87"/>
    </location>
</feature>
<evidence type="ECO:0000256" key="11">
    <source>
        <dbReference type="ARBA" id="ARBA00023136"/>
    </source>
</evidence>
<dbReference type="GO" id="GO:0005886">
    <property type="term" value="C:plasma membrane"/>
    <property type="evidence" value="ECO:0007669"/>
    <property type="project" value="UniProtKB-SubCell"/>
</dbReference>
<evidence type="ECO:0000256" key="8">
    <source>
        <dbReference type="ARBA" id="ARBA00022692"/>
    </source>
</evidence>
<keyword evidence="7" id="KW-1003">Cell membrane</keyword>
<gene>
    <name evidence="14" type="ORF">EJC50_14795</name>
</gene>
<feature type="transmembrane region" description="Helical" evidence="13">
    <location>
        <begin position="107"/>
        <end position="128"/>
    </location>
</feature>
<dbReference type="NCBIfam" id="TIGR00797">
    <property type="entry name" value="matE"/>
    <property type="match status" value="1"/>
</dbReference>
<feature type="transmembrane region" description="Helical" evidence="13">
    <location>
        <begin position="180"/>
        <end position="199"/>
    </location>
</feature>
<sequence length="460" mass="50430">MEPIALSKNESVTANRKGYLFTNRDLLRLFLPLTVEQGLEFLVGIISSVMVAFVGEAAVSGVSLVESVMALLISLFAALATGGAVIAGQYIGSKQVREARDSAQQMFWFVSVISVVIMLVVYALKSFILYTLFGQISDEVRHHADTYIMIVSLSIPFLAIYNAGAAIFRTTGNAVISMKVAMLMNVINVAGSALLLYGFHMGTEGVAIPTLVSRIVAAAIIIVVVINPDYMLHMKKSLKHKFDWKLIKQILRIGIPFGLENSLFFIGRIIVLSLVSSFGTAAITANAIGGSLAIFQVLPGVAINLGMTAIIARCVGAGDYAQAKYYTRKIMAIVYASQLVFISLIIALLPLIMKVYGLSEETAALTHEIALWHGIIAIILWPFAYTLPVTFRASGDAKYPMAIGILTMFLCRVVLAYLLGVHFHMGVFGTWIAMFADWFVRLVCFTYRYVSGKWMRYRVI</sequence>
<feature type="transmembrane region" description="Helical" evidence="13">
    <location>
        <begin position="431"/>
        <end position="450"/>
    </location>
</feature>
<dbReference type="RefSeq" id="WP_126016216.1">
    <property type="nucleotide sequence ID" value="NZ_CP034437.1"/>
</dbReference>
<dbReference type="OrthoDB" id="62420at2"/>
<accession>A0A3S9A4X2</accession>
<keyword evidence="8 13" id="KW-0812">Transmembrane</keyword>
<evidence type="ECO:0000313" key="15">
    <source>
        <dbReference type="Proteomes" id="UP000272528"/>
    </source>
</evidence>
<dbReference type="KEGG" id="palb:EJC50_14795"/>
<evidence type="ECO:0000256" key="7">
    <source>
        <dbReference type="ARBA" id="ARBA00022475"/>
    </source>
</evidence>
<feature type="transmembrane region" description="Helical" evidence="13">
    <location>
        <begin position="333"/>
        <end position="357"/>
    </location>
</feature>
<evidence type="ECO:0000256" key="10">
    <source>
        <dbReference type="ARBA" id="ARBA00023065"/>
    </source>
</evidence>
<feature type="transmembrane region" description="Helical" evidence="13">
    <location>
        <begin position="211"/>
        <end position="232"/>
    </location>
</feature>
<evidence type="ECO:0000256" key="5">
    <source>
        <dbReference type="ARBA" id="ARBA00022448"/>
    </source>
</evidence>